<evidence type="ECO:0000313" key="4">
    <source>
        <dbReference type="EMBL" id="KXU90492.1"/>
    </source>
</evidence>
<feature type="transmembrane region" description="Helical" evidence="2">
    <location>
        <begin position="310"/>
        <end position="334"/>
    </location>
</feature>
<evidence type="ECO:0000313" key="5">
    <source>
        <dbReference type="Proteomes" id="UP000075613"/>
    </source>
</evidence>
<sequence length="467" mass="48935">MHLATRCPFCETVFRLQPAQLAQRRGLVRCGHCQEVFDASSSLFDVAEGGDFSTAKPVAAAAAIEALSGVRQPSPDFSGVAMDLWAPASDHVPTSSSSSTLDSRLRDHANSMELGPLPLGRNEHASVTRGTPHQASEPELRAGGFTAPLPADDEPTLADAPLEPFAYPADDEVDEAPVVPPAARPAAPPAPPPFEDEAPRVWRKTERSEPSTLDEPALREPASLHGVADNEPRFGAAGLGAAGFGAAAGLGAAGAASAAGTGGPGGPRPPGGPSPAGSSGEPFSVNPPVGDGGDPFTVMRETRPAEAGRVGWIVAGVVLAALLVIALLAQLAWWQRETVMINLPRSQILYAQACAHLGCQLTPPHDIEGLLVEPSDLRQIDGPHKLELKMPLHNRLNIALAYPAIELTLLDDQNNVAVRRVLWPQDYVPPGTVIANGLPAHATQTMIVHLDTGTAIASNFRVQIFYP</sequence>
<dbReference type="NCBIfam" id="TIGR02098">
    <property type="entry name" value="MJ0042_CXXC"/>
    <property type="match status" value="1"/>
</dbReference>
<reference evidence="4 5" key="1">
    <citation type="journal article" date="2015" name="Int. J. Syst. Evol. Microbiol.">
        <title>Burkholderia monticola sp. nov., isolated from mountain soil.</title>
        <authorList>
            <person name="Baek I."/>
            <person name="Seo B."/>
            <person name="Lee I."/>
            <person name="Yi H."/>
            <person name="Chun J."/>
        </authorList>
    </citation>
    <scope>NUCLEOTIDE SEQUENCE [LARGE SCALE GENOMIC DNA]</scope>
    <source>
        <strain evidence="4 5">JC2948</strain>
    </source>
</reference>
<dbReference type="AlphaFoldDB" id="A0A149PZM2"/>
<dbReference type="RefSeq" id="WP_062124755.1">
    <property type="nucleotide sequence ID" value="NZ_LRBG01000003.1"/>
</dbReference>
<feature type="region of interest" description="Disordered" evidence="1">
    <location>
        <begin position="111"/>
        <end position="156"/>
    </location>
</feature>
<dbReference type="EMBL" id="LRBG01000003">
    <property type="protein sequence ID" value="KXU90492.1"/>
    <property type="molecule type" value="Genomic_DNA"/>
</dbReference>
<protein>
    <recommendedName>
        <fullName evidence="3">Zinc finger/thioredoxin putative domain-containing protein</fullName>
    </recommendedName>
</protein>
<organism evidence="4 5">
    <name type="scientific">Paraburkholderia monticola</name>
    <dbReference type="NCBI Taxonomy" id="1399968"/>
    <lineage>
        <taxon>Bacteria</taxon>
        <taxon>Pseudomonadati</taxon>
        <taxon>Pseudomonadota</taxon>
        <taxon>Betaproteobacteria</taxon>
        <taxon>Burkholderiales</taxon>
        <taxon>Burkholderiaceae</taxon>
        <taxon>Paraburkholderia</taxon>
    </lineage>
</organism>
<feature type="compositionally biased region" description="Basic and acidic residues" evidence="1">
    <location>
        <begin position="197"/>
        <end position="209"/>
    </location>
</feature>
<dbReference type="Pfam" id="PF11906">
    <property type="entry name" value="DUF3426"/>
    <property type="match status" value="1"/>
</dbReference>
<comment type="caution">
    <text evidence="4">The sequence shown here is derived from an EMBL/GenBank/DDBJ whole genome shotgun (WGS) entry which is preliminary data.</text>
</comment>
<evidence type="ECO:0000259" key="3">
    <source>
        <dbReference type="Pfam" id="PF13719"/>
    </source>
</evidence>
<feature type="domain" description="Zinc finger/thioredoxin putative" evidence="3">
    <location>
        <begin position="3"/>
        <end position="39"/>
    </location>
</feature>
<dbReference type="InterPro" id="IPR011723">
    <property type="entry name" value="Znf/thioredoxin_put"/>
</dbReference>
<keyword evidence="5" id="KW-1185">Reference proteome</keyword>
<dbReference type="OrthoDB" id="5294582at2"/>
<dbReference type="Proteomes" id="UP000075613">
    <property type="component" value="Unassembled WGS sequence"/>
</dbReference>
<dbReference type="Pfam" id="PF13719">
    <property type="entry name" value="Zn_ribbon_5"/>
    <property type="match status" value="1"/>
</dbReference>
<dbReference type="STRING" id="1399968.CI15_04635"/>
<dbReference type="InterPro" id="IPR021834">
    <property type="entry name" value="DUF3426"/>
</dbReference>
<keyword evidence="2" id="KW-0812">Transmembrane</keyword>
<evidence type="ECO:0000256" key="1">
    <source>
        <dbReference type="SAM" id="MobiDB-lite"/>
    </source>
</evidence>
<accession>A0A149PZM2</accession>
<proteinExistence type="predicted"/>
<feature type="compositionally biased region" description="Pro residues" evidence="1">
    <location>
        <begin position="181"/>
        <end position="193"/>
    </location>
</feature>
<feature type="region of interest" description="Disordered" evidence="1">
    <location>
        <begin position="254"/>
        <end position="299"/>
    </location>
</feature>
<keyword evidence="2" id="KW-0472">Membrane</keyword>
<keyword evidence="2" id="KW-1133">Transmembrane helix</keyword>
<name>A0A149PZM2_9BURK</name>
<gene>
    <name evidence="4" type="ORF">CI15_04635</name>
</gene>
<evidence type="ECO:0000256" key="2">
    <source>
        <dbReference type="SAM" id="Phobius"/>
    </source>
</evidence>
<feature type="region of interest" description="Disordered" evidence="1">
    <location>
        <begin position="181"/>
        <end position="224"/>
    </location>
</feature>